<feature type="region of interest" description="Disordered" evidence="2">
    <location>
        <begin position="382"/>
        <end position="406"/>
    </location>
</feature>
<dbReference type="InterPro" id="IPR008977">
    <property type="entry name" value="PHM/PNGase_F_dom_sf"/>
</dbReference>
<evidence type="ECO:0000256" key="1">
    <source>
        <dbReference type="ARBA" id="ARBA00023157"/>
    </source>
</evidence>
<accession>A0A7V8NLI7</accession>
<dbReference type="GO" id="GO:0016715">
    <property type="term" value="F:oxidoreductase activity, acting on paired donors, with incorporation or reduction of molecular oxygen, reduced ascorbate as one donor, and incorporation of one atom of oxygen"/>
    <property type="evidence" value="ECO:0007669"/>
    <property type="project" value="InterPro"/>
</dbReference>
<evidence type="ECO:0000256" key="2">
    <source>
        <dbReference type="SAM" id="MobiDB-lite"/>
    </source>
</evidence>
<keyword evidence="1" id="KW-1015">Disulfide bond</keyword>
<dbReference type="Proteomes" id="UP000567293">
    <property type="component" value="Unassembled WGS sequence"/>
</dbReference>
<organism evidence="3 4">
    <name type="scientific">Candidatus Acidiferrum panamense</name>
    <dbReference type="NCBI Taxonomy" id="2741543"/>
    <lineage>
        <taxon>Bacteria</taxon>
        <taxon>Pseudomonadati</taxon>
        <taxon>Acidobacteriota</taxon>
        <taxon>Terriglobia</taxon>
        <taxon>Candidatus Acidiferrales</taxon>
        <taxon>Candidatus Acidiferrum</taxon>
    </lineage>
</organism>
<sequence>MPFESYEQTRPFSNAIRSAVEQKTMPPWFADPHIGKFANDPSLSTAEIATLAAWSEANAPAGDEKDAAPAKHWAENWGIPEPDVVLSMPQAVPLPASGDVPYTYEVVPTHFAEDRWVQMSEVLPRLRSNVHHAVVYIRPPDSAWLRHAPVGVPFTASTLSDADDRRAAHWTDSDILLVYAPGSSPDAWPAEAAKFIPAGSDLVLQMHYTTNGHSGSDRTSVGLVFSRHAPSERVLTLQLTNDHFLIPPGDSDFRVEARGTLPNDATLLGFMPHMHLRGKRFEYNIIHWIHDSSGKPTYEIEPLLSVNYHFHWQMSYRLARPRFLKAGTELQAVAWYDNSQKNPHNPDPSRAVGWGEQTYDEMMVGFFDVAVPTSMDKQRFFIRPKSSGPPRGAAPVRECGSAPKFS</sequence>
<evidence type="ECO:0000313" key="4">
    <source>
        <dbReference type="Proteomes" id="UP000567293"/>
    </source>
</evidence>
<dbReference type="SUPFAM" id="SSF49742">
    <property type="entry name" value="PHM/PNGase F"/>
    <property type="match status" value="2"/>
</dbReference>
<dbReference type="EMBL" id="JACDQQ010000126">
    <property type="protein sequence ID" value="MBA0083599.1"/>
    <property type="molecule type" value="Genomic_DNA"/>
</dbReference>
<comment type="caution">
    <text evidence="3">The sequence shown here is derived from an EMBL/GenBank/DDBJ whole genome shotgun (WGS) entry which is preliminary data.</text>
</comment>
<dbReference type="InterPro" id="IPR036939">
    <property type="entry name" value="Cu2_ascorb_mOase_N_sf"/>
</dbReference>
<gene>
    <name evidence="3" type="ORF">HRJ53_01245</name>
</gene>
<dbReference type="GO" id="GO:0016853">
    <property type="term" value="F:isomerase activity"/>
    <property type="evidence" value="ECO:0007669"/>
    <property type="project" value="UniProtKB-KW"/>
</dbReference>
<reference evidence="3" key="1">
    <citation type="submission" date="2020-06" db="EMBL/GenBank/DDBJ databases">
        <title>Legume-microbial interactions unlock mineral nutrients during tropical forest succession.</title>
        <authorList>
            <person name="Epihov D.Z."/>
        </authorList>
    </citation>
    <scope>NUCLEOTIDE SEQUENCE [LARGE SCALE GENOMIC DNA]</scope>
    <source>
        <strain evidence="3">Pan2503</strain>
    </source>
</reference>
<dbReference type="InterPro" id="IPR014784">
    <property type="entry name" value="Cu2_ascorb_mOase-like_C"/>
</dbReference>
<evidence type="ECO:0000313" key="3">
    <source>
        <dbReference type="EMBL" id="MBA0083599.1"/>
    </source>
</evidence>
<proteinExistence type="predicted"/>
<dbReference type="AlphaFoldDB" id="A0A7V8NLI7"/>
<dbReference type="GO" id="GO:0005507">
    <property type="term" value="F:copper ion binding"/>
    <property type="evidence" value="ECO:0007669"/>
    <property type="project" value="InterPro"/>
</dbReference>
<keyword evidence="4" id="KW-1185">Reference proteome</keyword>
<keyword evidence="3" id="KW-0413">Isomerase</keyword>
<dbReference type="Gene3D" id="2.60.120.310">
    <property type="entry name" value="Copper type II, ascorbate-dependent monooxygenase, N-terminal domain"/>
    <property type="match status" value="1"/>
</dbReference>
<protein>
    <submittedName>
        <fullName evidence="3">Thiol-disulfide isomerase</fullName>
    </submittedName>
</protein>
<name>A0A7V8NLI7_9BACT</name>
<dbReference type="Gene3D" id="2.60.120.230">
    <property type="match status" value="1"/>
</dbReference>